<keyword evidence="1" id="KW-0812">Transmembrane</keyword>
<gene>
    <name evidence="2" type="ORF">JCM16774_0796</name>
</gene>
<dbReference type="OrthoDB" id="80672at2"/>
<evidence type="ECO:0000313" key="3">
    <source>
        <dbReference type="Proteomes" id="UP000321606"/>
    </source>
</evidence>
<evidence type="ECO:0000313" key="2">
    <source>
        <dbReference type="EMBL" id="BBM35866.1"/>
    </source>
</evidence>
<reference evidence="2 3" key="1">
    <citation type="submission" date="2019-07" db="EMBL/GenBank/DDBJ databases">
        <title>Complete Genome Sequence of Leptotrichia goodfellowii Strain JCM 16774.</title>
        <authorList>
            <person name="Watanabe S."/>
            <person name="Cui L."/>
        </authorList>
    </citation>
    <scope>NUCLEOTIDE SEQUENCE [LARGE SCALE GENOMIC DNA]</scope>
    <source>
        <strain evidence="2 3">JCM16774</strain>
    </source>
</reference>
<feature type="transmembrane region" description="Helical" evidence="1">
    <location>
        <begin position="63"/>
        <end position="82"/>
    </location>
</feature>
<dbReference type="KEGG" id="lgo:JCM16774_0796"/>
<name>A0A510J9X1_9FUSO</name>
<feature type="transmembrane region" description="Helical" evidence="1">
    <location>
        <begin position="6"/>
        <end position="27"/>
    </location>
</feature>
<protein>
    <submittedName>
        <fullName evidence="2">Branched-chain amino acid transport protein AzlD</fullName>
    </submittedName>
</protein>
<dbReference type="Pfam" id="PF05437">
    <property type="entry name" value="AzlD"/>
    <property type="match status" value="1"/>
</dbReference>
<dbReference type="InterPro" id="IPR008407">
    <property type="entry name" value="Brnchd-chn_aa_trnsp_AzlD"/>
</dbReference>
<accession>A0A510J9X1</accession>
<keyword evidence="1" id="KW-1133">Transmembrane helix</keyword>
<evidence type="ECO:0000256" key="1">
    <source>
        <dbReference type="SAM" id="Phobius"/>
    </source>
</evidence>
<keyword evidence="1" id="KW-0472">Membrane</keyword>
<proteinExistence type="predicted"/>
<dbReference type="RefSeq" id="WP_026737321.1">
    <property type="nucleotide sequence ID" value="NZ_AP019822.1"/>
</dbReference>
<feature type="transmembrane region" description="Helical" evidence="1">
    <location>
        <begin position="89"/>
        <end position="108"/>
    </location>
</feature>
<sequence>MNNFTIVLLILVTALITAFIKLAPLFIKIPDDNPIINKFFEALPYTVLTILIFPDIFTSTGTGTFNLIKVLAGIVIIVWLSLKKFSLGIVVPVSIAAIFMFDIVKLFIK</sequence>
<dbReference type="STRING" id="714315.GCA_000516535_00787"/>
<organism evidence="2 3">
    <name type="scientific">Pseudoleptotrichia goodfellowii</name>
    <dbReference type="NCBI Taxonomy" id="157692"/>
    <lineage>
        <taxon>Bacteria</taxon>
        <taxon>Fusobacteriati</taxon>
        <taxon>Fusobacteriota</taxon>
        <taxon>Fusobacteriia</taxon>
        <taxon>Fusobacteriales</taxon>
        <taxon>Leptotrichiaceae</taxon>
        <taxon>Pseudoleptotrichia</taxon>
    </lineage>
</organism>
<feature type="transmembrane region" description="Helical" evidence="1">
    <location>
        <begin position="39"/>
        <end position="57"/>
    </location>
</feature>
<dbReference type="EMBL" id="AP019822">
    <property type="protein sequence ID" value="BBM35866.1"/>
    <property type="molecule type" value="Genomic_DNA"/>
</dbReference>
<dbReference type="AlphaFoldDB" id="A0A510J9X1"/>
<dbReference type="Proteomes" id="UP000321606">
    <property type="component" value="Chromosome"/>
</dbReference>